<name>A0ACC3T4P7_LIPKO</name>
<organism evidence="1 2">
    <name type="scientific">Lipomyces kononenkoae</name>
    <name type="common">Yeast</name>
    <dbReference type="NCBI Taxonomy" id="34357"/>
    <lineage>
        <taxon>Eukaryota</taxon>
        <taxon>Fungi</taxon>
        <taxon>Dikarya</taxon>
        <taxon>Ascomycota</taxon>
        <taxon>Saccharomycotina</taxon>
        <taxon>Lipomycetes</taxon>
        <taxon>Lipomycetales</taxon>
        <taxon>Lipomycetaceae</taxon>
        <taxon>Lipomyces</taxon>
    </lineage>
</organism>
<protein>
    <submittedName>
        <fullName evidence="1">Acyl-CoA dehydrogenase/oxidase C-terminal</fullName>
    </submittedName>
</protein>
<feature type="non-terminal residue" evidence="1">
    <location>
        <position position="558"/>
    </location>
</feature>
<sequence length="558" mass="62400">MSPTTEQLLQLDLFRGKMDSLSIPDRISLAYHRARAIAREYGFTVKDVLELTPKFWQYHQDLINPVDMAAFTLITIQYNLCVGTLAPFLSGRGDLQLLMEQILNFDVSAQFLLTEVGHGLDARNLETTATLLPDGGFELHTPHRNAAKYMPPTSPQVAFPRVAIVIARLLVDSMDRGTLPFIVWLNDGYRMRQGIHVKVLPRRAGSKPLDHCITMFDRIRLPRAALLGAVPRQVDPRSDFHLTISRVHVGTLALSTTLIPILKRAVFVAGKYSFRRRVRGSGKDPKPIIFFRTQQRPILHTLSQIAVYECYAQWSIRGFTDVRLDYRVRHGIATAFKAVVTQAAQGSLFALAERCGAQGLFEYNNIIESQLEARGISIAEGDTLALCIRLASELLIGRYSMPEPKDSSCMLAKYEDGIYRFCRTILKSLHDGHRSDDYNSQILPHCQVLVEAIGHRMAYESARDSGIDKDLLALYEAGVLVRAPAGYVESACLDIKSQFECEANAMDSILPRLDQLLDETGAGPYCTAPIITDEDWLSFVDGLQGYGKQQADTVTDIH</sequence>
<proteinExistence type="predicted"/>
<evidence type="ECO:0000313" key="2">
    <source>
        <dbReference type="Proteomes" id="UP001433508"/>
    </source>
</evidence>
<keyword evidence="2" id="KW-1185">Reference proteome</keyword>
<evidence type="ECO:0000313" key="1">
    <source>
        <dbReference type="EMBL" id="KAK9238581.1"/>
    </source>
</evidence>
<dbReference type="EMBL" id="MU971354">
    <property type="protein sequence ID" value="KAK9238581.1"/>
    <property type="molecule type" value="Genomic_DNA"/>
</dbReference>
<reference evidence="2" key="1">
    <citation type="journal article" date="2024" name="Front. Bioeng. Biotechnol.">
        <title>Genome-scale model development and genomic sequencing of the oleaginous clade Lipomyces.</title>
        <authorList>
            <person name="Czajka J.J."/>
            <person name="Han Y."/>
            <person name="Kim J."/>
            <person name="Mondo S.J."/>
            <person name="Hofstad B.A."/>
            <person name="Robles A."/>
            <person name="Haridas S."/>
            <person name="Riley R."/>
            <person name="LaButti K."/>
            <person name="Pangilinan J."/>
            <person name="Andreopoulos W."/>
            <person name="Lipzen A."/>
            <person name="Yan J."/>
            <person name="Wang M."/>
            <person name="Ng V."/>
            <person name="Grigoriev I.V."/>
            <person name="Spatafora J.W."/>
            <person name="Magnuson J.K."/>
            <person name="Baker S.E."/>
            <person name="Pomraning K.R."/>
        </authorList>
    </citation>
    <scope>NUCLEOTIDE SEQUENCE [LARGE SCALE GENOMIC DNA]</scope>
    <source>
        <strain evidence="2">CBS 7786</strain>
    </source>
</reference>
<dbReference type="Proteomes" id="UP001433508">
    <property type="component" value="Unassembled WGS sequence"/>
</dbReference>
<gene>
    <name evidence="1" type="ORF">V1525DRAFT_400463</name>
</gene>
<comment type="caution">
    <text evidence="1">The sequence shown here is derived from an EMBL/GenBank/DDBJ whole genome shotgun (WGS) entry which is preliminary data.</text>
</comment>
<accession>A0ACC3T4P7</accession>